<keyword evidence="4 10" id="KW-0812">Transmembrane</keyword>
<dbReference type="SUPFAM" id="SSF103088">
    <property type="entry name" value="OmpA-like"/>
    <property type="match status" value="1"/>
</dbReference>
<proteinExistence type="inferred from homology"/>
<sequence>MSGGGGGHGGGGGKKHKKHEEEEHENHERWLVSYADMLTLLFVLFVVLFAISSVDQKKFAALKDGLAQGFGAPLTAMDGGQGPLNDKGTDPQPLDVMSSVETPKQAGDAGPGTPNATTKVSQAALEAAKKVLAKEDYAKLKAEEQQLEQLQQKVQAAIAKNGLQNTVTTRFNSQGLVVSIVSSNVTFAPNKASLTPQGAKILSTLAPVLKDIDNDLEIAGNTDTTKSHPVGWENEWQLSAERAVSVVTYLDEVAHVPHDRLAPVGNGDTDPIADPAKVAGADALNRRVDITALYTSRKDPLDKVDSGTSGAASASGPSGASGASGASEGGASAEPSSGSPDGTSTESGTEVPWNQESTPEPSGSTNGH</sequence>
<evidence type="ECO:0000256" key="1">
    <source>
        <dbReference type="ARBA" id="ARBA00004162"/>
    </source>
</evidence>
<dbReference type="GO" id="GO:0005886">
    <property type="term" value="C:plasma membrane"/>
    <property type="evidence" value="ECO:0007669"/>
    <property type="project" value="UniProtKB-SubCell"/>
</dbReference>
<dbReference type="Pfam" id="PF13677">
    <property type="entry name" value="MotB_plug"/>
    <property type="match status" value="1"/>
</dbReference>
<feature type="region of interest" description="Disordered" evidence="9">
    <location>
        <begin position="1"/>
        <end position="24"/>
    </location>
</feature>
<evidence type="ECO:0000256" key="9">
    <source>
        <dbReference type="SAM" id="MobiDB-lite"/>
    </source>
</evidence>
<evidence type="ECO:0000259" key="11">
    <source>
        <dbReference type="PROSITE" id="PS51123"/>
    </source>
</evidence>
<dbReference type="PANTHER" id="PTHR30329">
    <property type="entry name" value="STATOR ELEMENT OF FLAGELLAR MOTOR COMPLEX"/>
    <property type="match status" value="1"/>
</dbReference>
<feature type="region of interest" description="Disordered" evidence="9">
    <location>
        <begin position="299"/>
        <end position="368"/>
    </location>
</feature>
<evidence type="ECO:0000256" key="8">
    <source>
        <dbReference type="SAM" id="Coils"/>
    </source>
</evidence>
<dbReference type="InterPro" id="IPR025713">
    <property type="entry name" value="MotB-like_N_dom"/>
</dbReference>
<dbReference type="OrthoDB" id="9815217at2"/>
<dbReference type="Pfam" id="PF00691">
    <property type="entry name" value="OmpA"/>
    <property type="match status" value="1"/>
</dbReference>
<comment type="subcellular location">
    <subcellularLocation>
        <location evidence="1">Cell membrane</location>
        <topology evidence="1">Single-pass membrane protein</topology>
    </subcellularLocation>
</comment>
<organism evidence="12 13">
    <name type="scientific">Motilibacter rhizosphaerae</name>
    <dbReference type="NCBI Taxonomy" id="598652"/>
    <lineage>
        <taxon>Bacteria</taxon>
        <taxon>Bacillati</taxon>
        <taxon>Actinomycetota</taxon>
        <taxon>Actinomycetes</taxon>
        <taxon>Motilibacterales</taxon>
        <taxon>Motilibacteraceae</taxon>
        <taxon>Motilibacter</taxon>
    </lineage>
</organism>
<evidence type="ECO:0000256" key="3">
    <source>
        <dbReference type="ARBA" id="ARBA00022475"/>
    </source>
</evidence>
<reference evidence="12 13" key="1">
    <citation type="submission" date="2019-02" db="EMBL/GenBank/DDBJ databases">
        <title>Genomic Encyclopedia of Type Strains, Phase IV (KMG-IV): sequencing the most valuable type-strain genomes for metagenomic binning, comparative biology and taxonomic classification.</title>
        <authorList>
            <person name="Goeker M."/>
        </authorList>
    </citation>
    <scope>NUCLEOTIDE SEQUENCE [LARGE SCALE GENOMIC DNA]</scope>
    <source>
        <strain evidence="12 13">DSM 45622</strain>
    </source>
</reference>
<dbReference type="CDD" id="cd07185">
    <property type="entry name" value="OmpA_C-like"/>
    <property type="match status" value="1"/>
</dbReference>
<keyword evidence="13" id="KW-1185">Reference proteome</keyword>
<accession>A0A4Q7NW44</accession>
<evidence type="ECO:0000256" key="7">
    <source>
        <dbReference type="PROSITE-ProRule" id="PRU00473"/>
    </source>
</evidence>
<dbReference type="InterPro" id="IPR006665">
    <property type="entry name" value="OmpA-like"/>
</dbReference>
<evidence type="ECO:0000256" key="2">
    <source>
        <dbReference type="ARBA" id="ARBA00008914"/>
    </source>
</evidence>
<comment type="similarity">
    <text evidence="2">Belongs to the MotB family.</text>
</comment>
<comment type="caution">
    <text evidence="12">The sequence shown here is derived from an EMBL/GenBank/DDBJ whole genome shotgun (WGS) entry which is preliminary data.</text>
</comment>
<dbReference type="AlphaFoldDB" id="A0A4Q7NW44"/>
<dbReference type="InterPro" id="IPR050330">
    <property type="entry name" value="Bact_OuterMem_StrucFunc"/>
</dbReference>
<feature type="compositionally biased region" description="Gly residues" evidence="9">
    <location>
        <begin position="1"/>
        <end position="12"/>
    </location>
</feature>
<evidence type="ECO:0000256" key="4">
    <source>
        <dbReference type="ARBA" id="ARBA00022692"/>
    </source>
</evidence>
<feature type="coiled-coil region" evidence="8">
    <location>
        <begin position="130"/>
        <end position="160"/>
    </location>
</feature>
<keyword evidence="6 7" id="KW-0472">Membrane</keyword>
<feature type="transmembrane region" description="Helical" evidence="10">
    <location>
        <begin position="31"/>
        <end position="51"/>
    </location>
</feature>
<gene>
    <name evidence="12" type="ORF">EV189_0668</name>
</gene>
<dbReference type="EMBL" id="SGXD01000001">
    <property type="protein sequence ID" value="RZS91427.1"/>
    <property type="molecule type" value="Genomic_DNA"/>
</dbReference>
<protein>
    <submittedName>
        <fullName evidence="12">Chemotaxis protein MotB</fullName>
    </submittedName>
</protein>
<evidence type="ECO:0000313" key="12">
    <source>
        <dbReference type="EMBL" id="RZS91427.1"/>
    </source>
</evidence>
<dbReference type="Gene3D" id="3.30.1330.60">
    <property type="entry name" value="OmpA-like domain"/>
    <property type="match status" value="1"/>
</dbReference>
<evidence type="ECO:0000256" key="6">
    <source>
        <dbReference type="ARBA" id="ARBA00023136"/>
    </source>
</evidence>
<dbReference type="RefSeq" id="WP_130491502.1">
    <property type="nucleotide sequence ID" value="NZ_SGXD01000001.1"/>
</dbReference>
<evidence type="ECO:0000256" key="5">
    <source>
        <dbReference type="ARBA" id="ARBA00022989"/>
    </source>
</evidence>
<feature type="compositionally biased region" description="Polar residues" evidence="9">
    <location>
        <begin position="340"/>
        <end position="368"/>
    </location>
</feature>
<evidence type="ECO:0000256" key="10">
    <source>
        <dbReference type="SAM" id="Phobius"/>
    </source>
</evidence>
<feature type="domain" description="OmpA-like" evidence="11">
    <location>
        <begin position="174"/>
        <end position="296"/>
    </location>
</feature>
<dbReference type="Proteomes" id="UP000293638">
    <property type="component" value="Unassembled WGS sequence"/>
</dbReference>
<dbReference type="PROSITE" id="PS51123">
    <property type="entry name" value="OMPA_2"/>
    <property type="match status" value="1"/>
</dbReference>
<keyword evidence="3" id="KW-1003">Cell membrane</keyword>
<keyword evidence="8" id="KW-0175">Coiled coil</keyword>
<evidence type="ECO:0000313" key="13">
    <source>
        <dbReference type="Proteomes" id="UP000293638"/>
    </source>
</evidence>
<keyword evidence="5 10" id="KW-1133">Transmembrane helix</keyword>
<feature type="region of interest" description="Disordered" evidence="9">
    <location>
        <begin position="77"/>
        <end position="117"/>
    </location>
</feature>
<feature type="compositionally biased region" description="Low complexity" evidence="9">
    <location>
        <begin position="309"/>
        <end position="339"/>
    </location>
</feature>
<dbReference type="InterPro" id="IPR036737">
    <property type="entry name" value="OmpA-like_sf"/>
</dbReference>
<name>A0A4Q7NW44_9ACTN</name>
<dbReference type="PANTHER" id="PTHR30329:SF20">
    <property type="entry name" value="EXPORTED PROTEIN"/>
    <property type="match status" value="1"/>
</dbReference>